<feature type="domain" description="C-type lectin" evidence="4">
    <location>
        <begin position="28"/>
        <end position="116"/>
    </location>
</feature>
<evidence type="ECO:0000313" key="5">
    <source>
        <dbReference type="EMBL" id="TNN65847.1"/>
    </source>
</evidence>
<keyword evidence="2" id="KW-1015">Disulfide bond</keyword>
<dbReference type="SMART" id="SM00034">
    <property type="entry name" value="CLECT"/>
    <property type="match status" value="1"/>
</dbReference>
<comment type="caution">
    <text evidence="5">The sequence shown here is derived from an EMBL/GenBank/DDBJ whole genome shotgun (WGS) entry which is preliminary data.</text>
</comment>
<dbReference type="PANTHER" id="PTHR46746">
    <property type="entry name" value="KILLER CELL LECTIN-LIKE RECEPTOR SUBFAMILY F MEMBER 2"/>
    <property type="match status" value="1"/>
</dbReference>
<sequence>MTHPVSLQDEAAAPTLWAPGCPVEWVNYKDKCYFFSKDLHSFDDAKATCESTSASLLIINDMEEMKWLKKQTFGKGYFWMGLTDREEESVWRWLDGTIPAFTGTASVVATPREGACSEQLRLPPRGTGPPARGEPVRRARRDNFEMGTWLQQRTSVQR</sequence>
<evidence type="ECO:0000256" key="3">
    <source>
        <dbReference type="SAM" id="MobiDB-lite"/>
    </source>
</evidence>
<accession>A0A4Z2HJ92</accession>
<dbReference type="InterPro" id="IPR016187">
    <property type="entry name" value="CTDL_fold"/>
</dbReference>
<evidence type="ECO:0000259" key="4">
    <source>
        <dbReference type="PROSITE" id="PS50041"/>
    </source>
</evidence>
<dbReference type="PROSITE" id="PS50041">
    <property type="entry name" value="C_TYPE_LECTIN_2"/>
    <property type="match status" value="1"/>
</dbReference>
<dbReference type="InterPro" id="IPR001304">
    <property type="entry name" value="C-type_lectin-like"/>
</dbReference>
<protein>
    <submittedName>
        <fullName evidence="5">Collectin-12</fullName>
    </submittedName>
</protein>
<evidence type="ECO:0000313" key="6">
    <source>
        <dbReference type="Proteomes" id="UP000314294"/>
    </source>
</evidence>
<dbReference type="PANTHER" id="PTHR46746:SF9">
    <property type="entry name" value="CD209 ANTIGEN-LIKE PROTEIN C-LIKE"/>
    <property type="match status" value="1"/>
</dbReference>
<keyword evidence="1" id="KW-0430">Lectin</keyword>
<proteinExistence type="predicted"/>
<dbReference type="GO" id="GO:0030246">
    <property type="term" value="F:carbohydrate binding"/>
    <property type="evidence" value="ECO:0007669"/>
    <property type="project" value="UniProtKB-KW"/>
</dbReference>
<dbReference type="AlphaFoldDB" id="A0A4Z2HJ92"/>
<feature type="region of interest" description="Disordered" evidence="3">
    <location>
        <begin position="121"/>
        <end position="143"/>
    </location>
</feature>
<feature type="compositionally biased region" description="Basic and acidic residues" evidence="3">
    <location>
        <begin position="134"/>
        <end position="143"/>
    </location>
</feature>
<organism evidence="5 6">
    <name type="scientific">Liparis tanakae</name>
    <name type="common">Tanaka's snailfish</name>
    <dbReference type="NCBI Taxonomy" id="230148"/>
    <lineage>
        <taxon>Eukaryota</taxon>
        <taxon>Metazoa</taxon>
        <taxon>Chordata</taxon>
        <taxon>Craniata</taxon>
        <taxon>Vertebrata</taxon>
        <taxon>Euteleostomi</taxon>
        <taxon>Actinopterygii</taxon>
        <taxon>Neopterygii</taxon>
        <taxon>Teleostei</taxon>
        <taxon>Neoteleostei</taxon>
        <taxon>Acanthomorphata</taxon>
        <taxon>Eupercaria</taxon>
        <taxon>Perciformes</taxon>
        <taxon>Cottioidei</taxon>
        <taxon>Cottales</taxon>
        <taxon>Liparidae</taxon>
        <taxon>Liparis</taxon>
    </lineage>
</organism>
<dbReference type="Pfam" id="PF00059">
    <property type="entry name" value="Lectin_C"/>
    <property type="match status" value="1"/>
</dbReference>
<gene>
    <name evidence="5" type="primary">COLEC12</name>
    <name evidence="5" type="ORF">EYF80_023999</name>
</gene>
<keyword evidence="6" id="KW-1185">Reference proteome</keyword>
<dbReference type="InterPro" id="IPR016186">
    <property type="entry name" value="C-type_lectin-like/link_sf"/>
</dbReference>
<dbReference type="Gene3D" id="3.10.100.10">
    <property type="entry name" value="Mannose-Binding Protein A, subunit A"/>
    <property type="match status" value="1"/>
</dbReference>
<dbReference type="EMBL" id="SRLO01000229">
    <property type="protein sequence ID" value="TNN65847.1"/>
    <property type="molecule type" value="Genomic_DNA"/>
</dbReference>
<dbReference type="SUPFAM" id="SSF56436">
    <property type="entry name" value="C-type lectin-like"/>
    <property type="match status" value="1"/>
</dbReference>
<evidence type="ECO:0000256" key="1">
    <source>
        <dbReference type="ARBA" id="ARBA00022734"/>
    </source>
</evidence>
<reference evidence="5 6" key="1">
    <citation type="submission" date="2019-03" db="EMBL/GenBank/DDBJ databases">
        <title>First draft genome of Liparis tanakae, snailfish: a comprehensive survey of snailfish specific genes.</title>
        <authorList>
            <person name="Kim W."/>
            <person name="Song I."/>
            <person name="Jeong J.-H."/>
            <person name="Kim D."/>
            <person name="Kim S."/>
            <person name="Ryu S."/>
            <person name="Song J.Y."/>
            <person name="Lee S.K."/>
        </authorList>
    </citation>
    <scope>NUCLEOTIDE SEQUENCE [LARGE SCALE GENOMIC DNA]</scope>
    <source>
        <tissue evidence="5">Muscle</tissue>
    </source>
</reference>
<evidence type="ECO:0000256" key="2">
    <source>
        <dbReference type="ARBA" id="ARBA00023157"/>
    </source>
</evidence>
<name>A0A4Z2HJ92_9TELE</name>
<dbReference type="OrthoDB" id="8950604at2759"/>
<dbReference type="Proteomes" id="UP000314294">
    <property type="component" value="Unassembled WGS sequence"/>
</dbReference>
<dbReference type="InterPro" id="IPR051379">
    <property type="entry name" value="C-type_Lectin_Receptor_IMM"/>
</dbReference>